<proteinExistence type="predicted"/>
<dbReference type="Proteomes" id="UP000799770">
    <property type="component" value="Unassembled WGS sequence"/>
</dbReference>
<gene>
    <name evidence="2" type="ORF">BDV96DRAFT_598309</name>
</gene>
<evidence type="ECO:0000256" key="1">
    <source>
        <dbReference type="SAM" id="SignalP"/>
    </source>
</evidence>
<reference evidence="2" key="1">
    <citation type="journal article" date="2020" name="Stud. Mycol.">
        <title>101 Dothideomycetes genomes: a test case for predicting lifestyles and emergence of pathogens.</title>
        <authorList>
            <person name="Haridas S."/>
            <person name="Albert R."/>
            <person name="Binder M."/>
            <person name="Bloem J."/>
            <person name="Labutti K."/>
            <person name="Salamov A."/>
            <person name="Andreopoulos B."/>
            <person name="Baker S."/>
            <person name="Barry K."/>
            <person name="Bills G."/>
            <person name="Bluhm B."/>
            <person name="Cannon C."/>
            <person name="Castanera R."/>
            <person name="Culley D."/>
            <person name="Daum C."/>
            <person name="Ezra D."/>
            <person name="Gonzalez J."/>
            <person name="Henrissat B."/>
            <person name="Kuo A."/>
            <person name="Liang C."/>
            <person name="Lipzen A."/>
            <person name="Lutzoni F."/>
            <person name="Magnuson J."/>
            <person name="Mondo S."/>
            <person name="Nolan M."/>
            <person name="Ohm R."/>
            <person name="Pangilinan J."/>
            <person name="Park H.-J."/>
            <person name="Ramirez L."/>
            <person name="Alfaro M."/>
            <person name="Sun H."/>
            <person name="Tritt A."/>
            <person name="Yoshinaga Y."/>
            <person name="Zwiers L.-H."/>
            <person name="Turgeon B."/>
            <person name="Goodwin S."/>
            <person name="Spatafora J."/>
            <person name="Crous P."/>
            <person name="Grigoriev I."/>
        </authorList>
    </citation>
    <scope>NUCLEOTIDE SEQUENCE</scope>
    <source>
        <strain evidence="2">CBS 627.86</strain>
    </source>
</reference>
<name>A0A6A5ZDZ0_9PLEO</name>
<dbReference type="EMBL" id="ML977319">
    <property type="protein sequence ID" value="KAF2117405.1"/>
    <property type="molecule type" value="Genomic_DNA"/>
</dbReference>
<dbReference type="OrthoDB" id="3785261at2759"/>
<keyword evidence="1" id="KW-0732">Signal</keyword>
<feature type="chain" id="PRO_5025450170" evidence="1">
    <location>
        <begin position="21"/>
        <end position="278"/>
    </location>
</feature>
<accession>A0A6A5ZDZ0</accession>
<keyword evidence="3" id="KW-1185">Reference proteome</keyword>
<organism evidence="2 3">
    <name type="scientific">Lophiotrema nucula</name>
    <dbReference type="NCBI Taxonomy" id="690887"/>
    <lineage>
        <taxon>Eukaryota</taxon>
        <taxon>Fungi</taxon>
        <taxon>Dikarya</taxon>
        <taxon>Ascomycota</taxon>
        <taxon>Pezizomycotina</taxon>
        <taxon>Dothideomycetes</taxon>
        <taxon>Pleosporomycetidae</taxon>
        <taxon>Pleosporales</taxon>
        <taxon>Lophiotremataceae</taxon>
        <taxon>Lophiotrema</taxon>
    </lineage>
</organism>
<protein>
    <submittedName>
        <fullName evidence="2">Uncharacterized protein</fullName>
    </submittedName>
</protein>
<sequence length="278" mass="30466">MFFSLLFISLGVSLVSLVSALPGYIIIYTYTWADSGNSTSKQIAQYNAVFNGTLSLKMTASSKTECNMQDTIANYSMQIGAITPGGNQSLSRKSFDTNPYYFYLEGPASLNDSDGQLRMESSRDLDENATAADSMFWSVTATKNGDGWDTTGKHTLYSSYNWQALDSVCEGYFSSNVDPINNWTMTGRITETSVNMSWGPAAWSEDGVDFTRTWTFEGAWNDQGAKLEVGGASIETTGVWRNRTNDTQEGEKQSAAPSARVWSGTWVLLGLAGVFAFM</sequence>
<feature type="signal peptide" evidence="1">
    <location>
        <begin position="1"/>
        <end position="20"/>
    </location>
</feature>
<evidence type="ECO:0000313" key="2">
    <source>
        <dbReference type="EMBL" id="KAF2117405.1"/>
    </source>
</evidence>
<evidence type="ECO:0000313" key="3">
    <source>
        <dbReference type="Proteomes" id="UP000799770"/>
    </source>
</evidence>
<dbReference type="AlphaFoldDB" id="A0A6A5ZDZ0"/>